<keyword evidence="1" id="KW-1133">Transmembrane helix</keyword>
<dbReference type="NCBIfam" id="NF041635">
    <property type="entry name" value="STM3941_fam"/>
    <property type="match status" value="1"/>
</dbReference>
<dbReference type="STRING" id="946077.W5A_09950"/>
<gene>
    <name evidence="2" type="ORF">W5A_09950</name>
</gene>
<dbReference type="RefSeq" id="WP_008240080.1">
    <property type="nucleotide sequence ID" value="NZ_AJJU01000017.1"/>
</dbReference>
<dbReference type="AlphaFoldDB" id="I0WBW3"/>
<reference evidence="2 3" key="1">
    <citation type="journal article" date="2012" name="J. Bacteriol.">
        <title>Genome Sequence of the Halotolerant Bacterium Imtechella halotolerans K1T.</title>
        <authorList>
            <person name="Kumar S."/>
            <person name="Vikram S."/>
            <person name="Subramanian S."/>
            <person name="Raghava G.P."/>
            <person name="Pinnaka A.K."/>
        </authorList>
    </citation>
    <scope>NUCLEOTIDE SEQUENCE [LARGE SCALE GENOMIC DNA]</scope>
    <source>
        <strain evidence="2 3">K1</strain>
    </source>
</reference>
<comment type="caution">
    <text evidence="2">The sequence shown here is derived from an EMBL/GenBank/DDBJ whole genome shotgun (WGS) entry which is preliminary data.</text>
</comment>
<feature type="transmembrane region" description="Helical" evidence="1">
    <location>
        <begin position="16"/>
        <end position="35"/>
    </location>
</feature>
<keyword evidence="1" id="KW-0812">Transmembrane</keyword>
<organism evidence="2 3">
    <name type="scientific">Imtechella halotolerans K1</name>
    <dbReference type="NCBI Taxonomy" id="946077"/>
    <lineage>
        <taxon>Bacteria</taxon>
        <taxon>Pseudomonadati</taxon>
        <taxon>Bacteroidota</taxon>
        <taxon>Flavobacteriia</taxon>
        <taxon>Flavobacteriales</taxon>
        <taxon>Flavobacteriaceae</taxon>
        <taxon>Imtechella</taxon>
    </lineage>
</organism>
<dbReference type="InterPro" id="IPR048136">
    <property type="entry name" value="STM3941-like"/>
</dbReference>
<keyword evidence="3" id="KW-1185">Reference proteome</keyword>
<feature type="transmembrane region" description="Helical" evidence="1">
    <location>
        <begin position="55"/>
        <end position="74"/>
    </location>
</feature>
<dbReference type="Proteomes" id="UP000005938">
    <property type="component" value="Unassembled WGS sequence"/>
</dbReference>
<keyword evidence="1" id="KW-0472">Membrane</keyword>
<evidence type="ECO:0000256" key="1">
    <source>
        <dbReference type="SAM" id="Phobius"/>
    </source>
</evidence>
<dbReference type="eggNOG" id="ENOG5032RI1">
    <property type="taxonomic scope" value="Bacteria"/>
</dbReference>
<dbReference type="OrthoDB" id="6028159at2"/>
<evidence type="ECO:0000313" key="2">
    <source>
        <dbReference type="EMBL" id="EID73879.1"/>
    </source>
</evidence>
<protein>
    <submittedName>
        <fullName evidence="2">Uncharacterized protein</fullName>
    </submittedName>
</protein>
<evidence type="ECO:0000313" key="3">
    <source>
        <dbReference type="Proteomes" id="UP000005938"/>
    </source>
</evidence>
<dbReference type="EMBL" id="AJJU01000017">
    <property type="protein sequence ID" value="EID73879.1"/>
    <property type="molecule type" value="Genomic_DNA"/>
</dbReference>
<sequence>MSSIDQIEIPFSKTKMVLTLLGSLVFIGLGLWFVIDPPASNHRVFGNPTRVFTVGLVSMLFFGLVCVVVIRKLVDNRPGLIIHRQGIVDNSSGVSAGLIPWGDIEDIEISQVMNQKFIMIIVNNPEFYLNKVNNPLKKNAIKMNYLSYGSPISISSNSLQTNFNDLLSLLTKKMAEFKS</sequence>
<proteinExistence type="predicted"/>
<name>I0WBW3_9FLAO</name>
<accession>I0WBW3</accession>